<reference evidence="2 3" key="1">
    <citation type="journal article" date="2019" name="Genome Biol. Evol.">
        <title>Insights into the evolution of the New World diploid cottons (Gossypium, subgenus Houzingenia) based on genome sequencing.</title>
        <authorList>
            <person name="Grover C.E."/>
            <person name="Arick M.A. 2nd"/>
            <person name="Thrash A."/>
            <person name="Conover J.L."/>
            <person name="Sanders W.S."/>
            <person name="Peterson D.G."/>
            <person name="Frelichowski J.E."/>
            <person name="Scheffler J.A."/>
            <person name="Scheffler B.E."/>
            <person name="Wendel J.F."/>
        </authorList>
    </citation>
    <scope>NUCLEOTIDE SEQUENCE [LARGE SCALE GENOMIC DNA]</scope>
    <source>
        <strain evidence="2">8</strain>
        <tissue evidence="2">Leaf</tissue>
    </source>
</reference>
<comment type="caution">
    <text evidence="2">The sequence shown here is derived from an EMBL/GenBank/DDBJ whole genome shotgun (WGS) entry which is preliminary data.</text>
</comment>
<dbReference type="EMBL" id="JABEZW010229355">
    <property type="protein sequence ID" value="MBA0789352.1"/>
    <property type="molecule type" value="Genomic_DNA"/>
</dbReference>
<keyword evidence="3" id="KW-1185">Reference proteome</keyword>
<name>A0A7J9FVI6_9ROSI</name>
<dbReference type="AlphaFoldDB" id="A0A7J9FVI6"/>
<evidence type="ECO:0000313" key="3">
    <source>
        <dbReference type="Proteomes" id="UP000593568"/>
    </source>
</evidence>
<evidence type="ECO:0000256" key="1">
    <source>
        <dbReference type="SAM" id="MobiDB-lite"/>
    </source>
</evidence>
<protein>
    <submittedName>
        <fullName evidence="2">Uncharacterized protein</fullName>
    </submittedName>
</protein>
<sequence length="85" mass="10331">MEANEKFMRLTKSLLGDFMYTQYVELAQKQIKDWNQRRKRRTWSTILMRKMTTTRRHSNRNDLRREGQSSVAQPGMHIQLSHFDD</sequence>
<organism evidence="2 3">
    <name type="scientific">Gossypium trilobum</name>
    <dbReference type="NCBI Taxonomy" id="34281"/>
    <lineage>
        <taxon>Eukaryota</taxon>
        <taxon>Viridiplantae</taxon>
        <taxon>Streptophyta</taxon>
        <taxon>Embryophyta</taxon>
        <taxon>Tracheophyta</taxon>
        <taxon>Spermatophyta</taxon>
        <taxon>Magnoliopsida</taxon>
        <taxon>eudicotyledons</taxon>
        <taxon>Gunneridae</taxon>
        <taxon>Pentapetalae</taxon>
        <taxon>rosids</taxon>
        <taxon>malvids</taxon>
        <taxon>Malvales</taxon>
        <taxon>Malvaceae</taxon>
        <taxon>Malvoideae</taxon>
        <taxon>Gossypium</taxon>
    </lineage>
</organism>
<gene>
    <name evidence="2" type="ORF">Gotri_026112</name>
</gene>
<proteinExistence type="predicted"/>
<feature type="region of interest" description="Disordered" evidence="1">
    <location>
        <begin position="54"/>
        <end position="85"/>
    </location>
</feature>
<evidence type="ECO:0000313" key="2">
    <source>
        <dbReference type="EMBL" id="MBA0789352.1"/>
    </source>
</evidence>
<accession>A0A7J9FVI6</accession>
<dbReference type="Proteomes" id="UP000593568">
    <property type="component" value="Unassembled WGS sequence"/>
</dbReference>